<gene>
    <name evidence="2" type="ORF">F2Q69_00048940</name>
</gene>
<feature type="compositionally biased region" description="Basic and acidic residues" evidence="1">
    <location>
        <begin position="20"/>
        <end position="31"/>
    </location>
</feature>
<dbReference type="AlphaFoldDB" id="A0A8S9PUK4"/>
<comment type="caution">
    <text evidence="2">The sequence shown here is derived from an EMBL/GenBank/DDBJ whole genome shotgun (WGS) entry which is preliminary data.</text>
</comment>
<name>A0A8S9PUK4_BRACR</name>
<evidence type="ECO:0000256" key="1">
    <source>
        <dbReference type="SAM" id="MobiDB-lite"/>
    </source>
</evidence>
<dbReference type="EMBL" id="QGKX02001347">
    <property type="protein sequence ID" value="KAF3524469.1"/>
    <property type="molecule type" value="Genomic_DNA"/>
</dbReference>
<feature type="region of interest" description="Disordered" evidence="1">
    <location>
        <begin position="53"/>
        <end position="79"/>
    </location>
</feature>
<evidence type="ECO:0000313" key="2">
    <source>
        <dbReference type="EMBL" id="KAF3524469.1"/>
    </source>
</evidence>
<accession>A0A8S9PUK4</accession>
<evidence type="ECO:0000313" key="3">
    <source>
        <dbReference type="Proteomes" id="UP000712600"/>
    </source>
</evidence>
<dbReference type="Proteomes" id="UP000712600">
    <property type="component" value="Unassembled WGS sequence"/>
</dbReference>
<sequence length="79" mass="9241">MKHMREATRKAQSKQTMIKENMRPIDKQKKDSMRAVKDALFFDVQDAIHKLKNLETENSSSSSEFCHDRGDTDEEEEPI</sequence>
<feature type="region of interest" description="Disordered" evidence="1">
    <location>
        <begin position="1"/>
        <end position="31"/>
    </location>
</feature>
<reference evidence="2" key="1">
    <citation type="submission" date="2019-12" db="EMBL/GenBank/DDBJ databases">
        <title>Genome sequencing and annotation of Brassica cretica.</title>
        <authorList>
            <person name="Studholme D.J."/>
            <person name="Sarris P."/>
        </authorList>
    </citation>
    <scope>NUCLEOTIDE SEQUENCE</scope>
    <source>
        <strain evidence="2">PFS-109/04</strain>
        <tissue evidence="2">Leaf</tissue>
    </source>
</reference>
<organism evidence="2 3">
    <name type="scientific">Brassica cretica</name>
    <name type="common">Mustard</name>
    <dbReference type="NCBI Taxonomy" id="69181"/>
    <lineage>
        <taxon>Eukaryota</taxon>
        <taxon>Viridiplantae</taxon>
        <taxon>Streptophyta</taxon>
        <taxon>Embryophyta</taxon>
        <taxon>Tracheophyta</taxon>
        <taxon>Spermatophyta</taxon>
        <taxon>Magnoliopsida</taxon>
        <taxon>eudicotyledons</taxon>
        <taxon>Gunneridae</taxon>
        <taxon>Pentapetalae</taxon>
        <taxon>rosids</taxon>
        <taxon>malvids</taxon>
        <taxon>Brassicales</taxon>
        <taxon>Brassicaceae</taxon>
        <taxon>Brassiceae</taxon>
        <taxon>Brassica</taxon>
    </lineage>
</organism>
<proteinExistence type="predicted"/>
<protein>
    <submittedName>
        <fullName evidence="2">Uncharacterized protein</fullName>
    </submittedName>
</protein>